<keyword evidence="1" id="KW-0723">Serine/threonine-protein kinase</keyword>
<keyword evidence="4" id="KW-1185">Reference proteome</keyword>
<reference evidence="3 4" key="1">
    <citation type="submission" date="2018-01" db="EMBL/GenBank/DDBJ databases">
        <title>Draft genome sequence of Sphaerisporangium sp. 7K107.</title>
        <authorList>
            <person name="Sahin N."/>
            <person name="Saygin H."/>
            <person name="Ay H."/>
        </authorList>
    </citation>
    <scope>NUCLEOTIDE SEQUENCE [LARGE SCALE GENOMIC DNA]</scope>
    <source>
        <strain evidence="3 4">7K107</strain>
    </source>
</reference>
<dbReference type="Gene3D" id="3.30.565.10">
    <property type="entry name" value="Histidine kinase-like ATPase, C-terminal domain"/>
    <property type="match status" value="1"/>
</dbReference>
<comment type="caution">
    <text evidence="3">The sequence shown here is derived from an EMBL/GenBank/DDBJ whole genome shotgun (WGS) entry which is preliminary data.</text>
</comment>
<dbReference type="InterPro" id="IPR003594">
    <property type="entry name" value="HATPase_dom"/>
</dbReference>
<dbReference type="AlphaFoldDB" id="A0A2W2G8T4"/>
<dbReference type="CDD" id="cd16936">
    <property type="entry name" value="HATPase_RsbW-like"/>
    <property type="match status" value="1"/>
</dbReference>
<dbReference type="Proteomes" id="UP000248544">
    <property type="component" value="Unassembled WGS sequence"/>
</dbReference>
<keyword evidence="1" id="KW-0808">Transferase</keyword>
<feature type="domain" description="Histidine kinase/HSP90-like ATPase" evidence="2">
    <location>
        <begin position="28"/>
        <end position="138"/>
    </location>
</feature>
<keyword evidence="1" id="KW-0418">Kinase</keyword>
<name>A0A2W2G8T4_9ACTN</name>
<sequence length="142" mass="15200">MGSEMCIIASHQPLPGPPPTALRIPFDASLHRMRRGLAAAATLLALPPEQTERLLLAANEIAANAVEHGGGHGTVHLWANAGEAVCDITDTGRLDTPCPGYLRPDPTTSRGHGLWAVRQLCDLVQIRTGHTGTRIRLRLRPA</sequence>
<evidence type="ECO:0000256" key="1">
    <source>
        <dbReference type="ARBA" id="ARBA00022527"/>
    </source>
</evidence>
<dbReference type="Pfam" id="PF13581">
    <property type="entry name" value="HATPase_c_2"/>
    <property type="match status" value="1"/>
</dbReference>
<dbReference type="GO" id="GO:0004674">
    <property type="term" value="F:protein serine/threonine kinase activity"/>
    <property type="evidence" value="ECO:0007669"/>
    <property type="project" value="UniProtKB-KW"/>
</dbReference>
<dbReference type="SUPFAM" id="SSF55874">
    <property type="entry name" value="ATPase domain of HSP90 chaperone/DNA topoisomerase II/histidine kinase"/>
    <property type="match status" value="1"/>
</dbReference>
<evidence type="ECO:0000313" key="4">
    <source>
        <dbReference type="Proteomes" id="UP000248544"/>
    </source>
</evidence>
<dbReference type="PANTHER" id="PTHR35526:SF3">
    <property type="entry name" value="ANTI-SIGMA-F FACTOR RSBW"/>
    <property type="match status" value="1"/>
</dbReference>
<protein>
    <recommendedName>
        <fullName evidence="2">Histidine kinase/HSP90-like ATPase domain-containing protein</fullName>
    </recommendedName>
</protein>
<organism evidence="3 4">
    <name type="scientific">Spongiactinospora gelatinilytica</name>
    <dbReference type="NCBI Taxonomy" id="2666298"/>
    <lineage>
        <taxon>Bacteria</taxon>
        <taxon>Bacillati</taxon>
        <taxon>Actinomycetota</taxon>
        <taxon>Actinomycetes</taxon>
        <taxon>Streptosporangiales</taxon>
        <taxon>Streptosporangiaceae</taxon>
        <taxon>Spongiactinospora</taxon>
    </lineage>
</organism>
<dbReference type="PANTHER" id="PTHR35526">
    <property type="entry name" value="ANTI-SIGMA-F FACTOR RSBW-RELATED"/>
    <property type="match status" value="1"/>
</dbReference>
<dbReference type="EMBL" id="POUA01000253">
    <property type="protein sequence ID" value="PZG36675.1"/>
    <property type="molecule type" value="Genomic_DNA"/>
</dbReference>
<dbReference type="InterPro" id="IPR050267">
    <property type="entry name" value="Anti-sigma-factor_SerPK"/>
</dbReference>
<proteinExistence type="predicted"/>
<evidence type="ECO:0000259" key="2">
    <source>
        <dbReference type="Pfam" id="PF13581"/>
    </source>
</evidence>
<gene>
    <name evidence="3" type="ORF">C1I98_26495</name>
</gene>
<accession>A0A2W2G8T4</accession>
<dbReference type="InterPro" id="IPR036890">
    <property type="entry name" value="HATPase_C_sf"/>
</dbReference>
<evidence type="ECO:0000313" key="3">
    <source>
        <dbReference type="EMBL" id="PZG36675.1"/>
    </source>
</evidence>